<organism evidence="2 3">
    <name type="scientific">Fistulina hepatica ATCC 64428</name>
    <dbReference type="NCBI Taxonomy" id="1128425"/>
    <lineage>
        <taxon>Eukaryota</taxon>
        <taxon>Fungi</taxon>
        <taxon>Dikarya</taxon>
        <taxon>Basidiomycota</taxon>
        <taxon>Agaricomycotina</taxon>
        <taxon>Agaricomycetes</taxon>
        <taxon>Agaricomycetidae</taxon>
        <taxon>Agaricales</taxon>
        <taxon>Fistulinaceae</taxon>
        <taxon>Fistulina</taxon>
    </lineage>
</organism>
<evidence type="ECO:0000259" key="1">
    <source>
        <dbReference type="Pfam" id="PF07969"/>
    </source>
</evidence>
<dbReference type="Gene3D" id="2.30.40.10">
    <property type="entry name" value="Urease, subunit C, domain 1"/>
    <property type="match status" value="1"/>
</dbReference>
<proteinExistence type="predicted"/>
<dbReference type="Gene3D" id="3.10.310.70">
    <property type="match status" value="1"/>
</dbReference>
<name>A0A0D7AAP6_9AGAR</name>
<dbReference type="OrthoDB" id="3501663at2759"/>
<dbReference type="PANTHER" id="PTHR22642">
    <property type="entry name" value="IMIDAZOLONEPROPIONASE"/>
    <property type="match status" value="1"/>
</dbReference>
<dbReference type="AlphaFoldDB" id="A0A0D7AAP6"/>
<dbReference type="GO" id="GO:0016810">
    <property type="term" value="F:hydrolase activity, acting on carbon-nitrogen (but not peptide) bonds"/>
    <property type="evidence" value="ECO:0007669"/>
    <property type="project" value="InterPro"/>
</dbReference>
<dbReference type="SUPFAM" id="SSF51338">
    <property type="entry name" value="Composite domain of metallo-dependent hydrolases"/>
    <property type="match status" value="1"/>
</dbReference>
<accession>A0A0D7AAP6</accession>
<dbReference type="InterPro" id="IPR033932">
    <property type="entry name" value="YtcJ-like"/>
</dbReference>
<protein>
    <recommendedName>
        <fullName evidence="1">Amidohydrolase 3 domain-containing protein</fullName>
    </recommendedName>
</protein>
<keyword evidence="3" id="KW-1185">Reference proteome</keyword>
<evidence type="ECO:0000313" key="2">
    <source>
        <dbReference type="EMBL" id="KIY47011.1"/>
    </source>
</evidence>
<feature type="domain" description="Amidohydrolase 3" evidence="1">
    <location>
        <begin position="131"/>
        <end position="615"/>
    </location>
</feature>
<evidence type="ECO:0000313" key="3">
    <source>
        <dbReference type="Proteomes" id="UP000054144"/>
    </source>
</evidence>
<reference evidence="2 3" key="1">
    <citation type="journal article" date="2015" name="Fungal Genet. Biol.">
        <title>Evolution of novel wood decay mechanisms in Agaricales revealed by the genome sequences of Fistulina hepatica and Cylindrobasidium torrendii.</title>
        <authorList>
            <person name="Floudas D."/>
            <person name="Held B.W."/>
            <person name="Riley R."/>
            <person name="Nagy L.G."/>
            <person name="Koehler G."/>
            <person name="Ransdell A.S."/>
            <person name="Younus H."/>
            <person name="Chow J."/>
            <person name="Chiniquy J."/>
            <person name="Lipzen A."/>
            <person name="Tritt A."/>
            <person name="Sun H."/>
            <person name="Haridas S."/>
            <person name="LaButti K."/>
            <person name="Ohm R.A."/>
            <person name="Kues U."/>
            <person name="Blanchette R.A."/>
            <person name="Grigoriev I.V."/>
            <person name="Minto R.E."/>
            <person name="Hibbett D.S."/>
        </authorList>
    </citation>
    <scope>NUCLEOTIDE SEQUENCE [LARGE SCALE GENOMIC DNA]</scope>
    <source>
        <strain evidence="2 3">ATCC 64428</strain>
    </source>
</reference>
<gene>
    <name evidence="2" type="ORF">FISHEDRAFT_46144</name>
</gene>
<dbReference type="SUPFAM" id="SSF51556">
    <property type="entry name" value="Metallo-dependent hydrolases"/>
    <property type="match status" value="1"/>
</dbReference>
<dbReference type="CDD" id="cd01300">
    <property type="entry name" value="YtcJ_like"/>
    <property type="match status" value="1"/>
</dbReference>
<dbReference type="Gene3D" id="3.20.20.140">
    <property type="entry name" value="Metal-dependent hydrolases"/>
    <property type="match status" value="1"/>
</dbReference>
<dbReference type="PANTHER" id="PTHR22642:SF2">
    <property type="entry name" value="PROTEIN LONG AFTER FAR-RED 3"/>
    <property type="match status" value="1"/>
</dbReference>
<dbReference type="EMBL" id="KN882016">
    <property type="protein sequence ID" value="KIY47011.1"/>
    <property type="molecule type" value="Genomic_DNA"/>
</dbReference>
<dbReference type="Proteomes" id="UP000054144">
    <property type="component" value="Unassembled WGS sequence"/>
</dbReference>
<sequence length="618" mass="67958">MVQAAGTFVDIKSKSTSAVEHYTNGSNSNSACIRGWTKICLRLFCTGLCLTAYLVSFYGSRYLFALVGGKSVNVYAVCSNPFDGNNIYTVDLSNSRVQCILIRDNIIADTGDFGLLEFSNKEVPVHILPQGSIVMPGISESHAHTLSYGLFRQIPLEEGGNIPGVVASVREYILSNPDIAHNNSKVVEGWGWDRTAWPERRWPTAADLDADPAIRGRHVMLRSKDGHATWVSSTTLQAHAPYPDKVEGGDIIRDEFGEPVGVFLDNAQALIPPPVLTDEDLAKRFSYTARDALANGITSIHDMKLNVRELGFFKRQADAGKLQVRMHGMHFFEESEEYWGNTTDVIVDVGNGRWTARGVKIVADGSLRAGSAALYEPYYDNPESSGFMRVPIEVLNKIIPLYLRDGWQIASFFSVVHGIGDRANGYVLDALEKSFKDVDVTATRPRLEHAQIMTDDDIVRLGKLGFIASIQPSHVMDDMWYAEDRLGPERVRELYAFRKIINGGAKISLGSDFPVADINPLATFYAALTRLTVDGRSPHGPGGYFPDQVLTRVEALRGMTIDPAYASFTETTLGSLELGKRADFVVLSQDIMQIPVDSILATYVVATAIDGLVVYGSL</sequence>
<dbReference type="Pfam" id="PF07969">
    <property type="entry name" value="Amidohydro_3"/>
    <property type="match status" value="1"/>
</dbReference>
<dbReference type="InterPro" id="IPR032466">
    <property type="entry name" value="Metal_Hydrolase"/>
</dbReference>
<dbReference type="InterPro" id="IPR013108">
    <property type="entry name" value="Amidohydro_3"/>
</dbReference>
<dbReference type="InterPro" id="IPR011059">
    <property type="entry name" value="Metal-dep_hydrolase_composite"/>
</dbReference>